<proteinExistence type="predicted"/>
<sequence>MSLQALSARLDTLESHLAIQRLVAEYAHAFDNHDEALLRSLWHEGAVLTLGAAFGDFTGVDAIVESAHRNWAQMPHMHHWMANALVDLDGDKATARAAVDCMVSHRELGQVQISGLYHDRLERRDGRWAFVERTFALHYLTPLPHWRPVGGSEVPADTASA</sequence>
<dbReference type="SUPFAM" id="SSF54427">
    <property type="entry name" value="NTF2-like"/>
    <property type="match status" value="1"/>
</dbReference>
<dbReference type="CDD" id="cd00531">
    <property type="entry name" value="NTF2_like"/>
    <property type="match status" value="1"/>
</dbReference>
<accession>A0A1T2Y2B5</accession>
<dbReference type="AlphaFoldDB" id="A0A1T2Y2B5"/>
<dbReference type="Proteomes" id="UP000190965">
    <property type="component" value="Unassembled WGS sequence"/>
</dbReference>
<dbReference type="InterPro" id="IPR032710">
    <property type="entry name" value="NTF2-like_dom_sf"/>
</dbReference>
<dbReference type="EMBL" id="MSDF01000052">
    <property type="protein sequence ID" value="OPA86280.1"/>
    <property type="molecule type" value="Genomic_DNA"/>
</dbReference>
<evidence type="ECO:0000313" key="3">
    <source>
        <dbReference type="Proteomes" id="UP000190965"/>
    </source>
</evidence>
<dbReference type="Pfam" id="PF13577">
    <property type="entry name" value="SnoaL_4"/>
    <property type="match status" value="1"/>
</dbReference>
<evidence type="ECO:0000313" key="2">
    <source>
        <dbReference type="EMBL" id="OPA86280.1"/>
    </source>
</evidence>
<feature type="domain" description="SnoaL-like" evidence="1">
    <location>
        <begin position="12"/>
        <end position="134"/>
    </location>
</feature>
<gene>
    <name evidence="2" type="ORF">BFW87_26425</name>
</gene>
<evidence type="ECO:0000259" key="1">
    <source>
        <dbReference type="Pfam" id="PF13577"/>
    </source>
</evidence>
<dbReference type="RefSeq" id="WP_078742651.1">
    <property type="nucleotide sequence ID" value="NZ_MSDF01000052.1"/>
</dbReference>
<dbReference type="OrthoDB" id="7605094at2"/>
<protein>
    <recommendedName>
        <fullName evidence="1">SnoaL-like domain-containing protein</fullName>
    </recommendedName>
</protein>
<comment type="caution">
    <text evidence="2">The sequence shown here is derived from an EMBL/GenBank/DDBJ whole genome shotgun (WGS) entry which is preliminary data.</text>
</comment>
<organism evidence="2 3">
    <name type="scientific">Pseudomonas fluorescens</name>
    <dbReference type="NCBI Taxonomy" id="294"/>
    <lineage>
        <taxon>Bacteria</taxon>
        <taxon>Pseudomonadati</taxon>
        <taxon>Pseudomonadota</taxon>
        <taxon>Gammaproteobacteria</taxon>
        <taxon>Pseudomonadales</taxon>
        <taxon>Pseudomonadaceae</taxon>
        <taxon>Pseudomonas</taxon>
    </lineage>
</organism>
<dbReference type="Gene3D" id="3.10.450.50">
    <property type="match status" value="1"/>
</dbReference>
<reference evidence="2 3" key="1">
    <citation type="submission" date="2016-12" db="EMBL/GenBank/DDBJ databases">
        <title>Draft genome sequences of seven strains of Pseudomonas fluorescens that produce 4-formylaminooxyvinylglycine.</title>
        <authorList>
            <person name="Okrent R.A."/>
            <person name="Manning V.A."/>
            <person name="Trippe K.M."/>
        </authorList>
    </citation>
    <scope>NUCLEOTIDE SEQUENCE [LARGE SCALE GENOMIC DNA]</scope>
    <source>
        <strain evidence="2 3">P5A</strain>
    </source>
</reference>
<dbReference type="InterPro" id="IPR037401">
    <property type="entry name" value="SnoaL-like"/>
</dbReference>
<name>A0A1T2Y2B5_PSEFL</name>